<dbReference type="RefSeq" id="WP_077848149.1">
    <property type="nucleotide sequence ID" value="NZ_LZZM01000181.1"/>
</dbReference>
<accession>A0A1S8TD74</accession>
<keyword evidence="1" id="KW-0732">Signal</keyword>
<feature type="domain" description="Peptidoglycan binding-like" evidence="2">
    <location>
        <begin position="70"/>
        <end position="131"/>
    </location>
</feature>
<dbReference type="Pfam" id="PF01471">
    <property type="entry name" value="PG_binding_1"/>
    <property type="match status" value="1"/>
</dbReference>
<comment type="caution">
    <text evidence="3">The sequence shown here is derived from an EMBL/GenBank/DDBJ whole genome shotgun (WGS) entry which is preliminary data.</text>
</comment>
<evidence type="ECO:0000256" key="1">
    <source>
        <dbReference type="SAM" id="SignalP"/>
    </source>
</evidence>
<organism evidence="3 4">
    <name type="scientific">Clostridium puniceum</name>
    <dbReference type="NCBI Taxonomy" id="29367"/>
    <lineage>
        <taxon>Bacteria</taxon>
        <taxon>Bacillati</taxon>
        <taxon>Bacillota</taxon>
        <taxon>Clostridia</taxon>
        <taxon>Eubacteriales</taxon>
        <taxon>Clostridiaceae</taxon>
        <taxon>Clostridium</taxon>
    </lineage>
</organism>
<dbReference type="OrthoDB" id="9787225at2"/>
<evidence type="ECO:0000313" key="4">
    <source>
        <dbReference type="Proteomes" id="UP000190890"/>
    </source>
</evidence>
<evidence type="ECO:0000313" key="3">
    <source>
        <dbReference type="EMBL" id="OOM75723.1"/>
    </source>
</evidence>
<reference evidence="3 4" key="1">
    <citation type="submission" date="2016-05" db="EMBL/GenBank/DDBJ databases">
        <title>Microbial solvent formation.</title>
        <authorList>
            <person name="Poehlein A."/>
            <person name="Montoya Solano J.D."/>
            <person name="Flitsch S."/>
            <person name="Krabben P."/>
            <person name="Duerre P."/>
            <person name="Daniel R."/>
        </authorList>
    </citation>
    <scope>NUCLEOTIDE SEQUENCE [LARGE SCALE GENOMIC DNA]</scope>
    <source>
        <strain evidence="3 4">DSM 2619</strain>
    </source>
</reference>
<protein>
    <submittedName>
        <fullName evidence="3">Putative peptidoglycan binding domain protein</fullName>
    </submittedName>
</protein>
<dbReference type="Proteomes" id="UP000190890">
    <property type="component" value="Unassembled WGS sequence"/>
</dbReference>
<gene>
    <name evidence="3" type="ORF">CLPUN_30780</name>
</gene>
<sequence length="138" mass="15280">MKNFKIRILSLGVLSAVIFSSTPVFAKTKPSSENKVSTAIYSETKTAYRSSDIVGDIVNGGGVIEYGDEGEAVKRVQTALWNLGYLNNTVFQTDIDGYFGDKTRSAVKSFQKHWNLSPVDGKVGKKTWSKMRYALDQD</sequence>
<feature type="chain" id="PRO_5012436241" evidence="1">
    <location>
        <begin position="27"/>
        <end position="138"/>
    </location>
</feature>
<dbReference type="InterPro" id="IPR036366">
    <property type="entry name" value="PGBDSf"/>
</dbReference>
<proteinExistence type="predicted"/>
<dbReference type="Gene3D" id="1.10.101.10">
    <property type="entry name" value="PGBD-like superfamily/PGBD"/>
    <property type="match status" value="1"/>
</dbReference>
<name>A0A1S8TD74_9CLOT</name>
<dbReference type="InterPro" id="IPR036365">
    <property type="entry name" value="PGBD-like_sf"/>
</dbReference>
<evidence type="ECO:0000259" key="2">
    <source>
        <dbReference type="Pfam" id="PF01471"/>
    </source>
</evidence>
<keyword evidence="4" id="KW-1185">Reference proteome</keyword>
<dbReference type="AlphaFoldDB" id="A0A1S8TD74"/>
<dbReference type="SUPFAM" id="SSF47090">
    <property type="entry name" value="PGBD-like"/>
    <property type="match status" value="1"/>
</dbReference>
<dbReference type="STRING" id="29367.CLPUN_30780"/>
<feature type="signal peptide" evidence="1">
    <location>
        <begin position="1"/>
        <end position="26"/>
    </location>
</feature>
<dbReference type="EMBL" id="LZZM01000181">
    <property type="protein sequence ID" value="OOM75723.1"/>
    <property type="molecule type" value="Genomic_DNA"/>
</dbReference>
<dbReference type="InterPro" id="IPR002477">
    <property type="entry name" value="Peptidoglycan-bd-like"/>
</dbReference>